<organism evidence="8 9">
    <name type="scientific">Nannospalax galili</name>
    <name type="common">Northern Israeli blind subterranean mole rat</name>
    <name type="synonym">Spalax galili</name>
    <dbReference type="NCBI Taxonomy" id="1026970"/>
    <lineage>
        <taxon>Eukaryota</taxon>
        <taxon>Metazoa</taxon>
        <taxon>Chordata</taxon>
        <taxon>Craniata</taxon>
        <taxon>Vertebrata</taxon>
        <taxon>Euteleostomi</taxon>
        <taxon>Mammalia</taxon>
        <taxon>Eutheria</taxon>
        <taxon>Euarchontoglires</taxon>
        <taxon>Glires</taxon>
        <taxon>Rodentia</taxon>
        <taxon>Myomorpha</taxon>
        <taxon>Muroidea</taxon>
        <taxon>Spalacidae</taxon>
        <taxon>Spalacinae</taxon>
        <taxon>Nannospalax</taxon>
    </lineage>
</organism>
<comment type="similarity">
    <text evidence="1">Belongs to the TRAFAC class dynamin-like GTPase superfamily. IRG family.</text>
</comment>
<feature type="domain" description="IRG-type G" evidence="7">
    <location>
        <begin position="68"/>
        <end position="244"/>
    </location>
</feature>
<keyword evidence="6" id="KW-0472">Membrane</keyword>
<keyword evidence="9" id="KW-1185">Reference proteome</keyword>
<dbReference type="GeneTree" id="ENSGT00950000183007"/>
<reference evidence="8" key="1">
    <citation type="submission" date="2025-08" db="UniProtKB">
        <authorList>
            <consortium name="Ensembl"/>
        </authorList>
    </citation>
    <scope>IDENTIFICATION</scope>
</reference>
<evidence type="ECO:0000313" key="9">
    <source>
        <dbReference type="Proteomes" id="UP000694381"/>
    </source>
</evidence>
<sequence>MPQLSSLQAAPLPSNMEDSYLTSNGPFSTGKIMDPENFFGDIKKALEQGKLLNVISEFRKMKERLSRASVSIAVTGDTGNGMSSFINALRVVGHEQEDSAPTGVVRTTQRPTCYSSSSFPYVELWDLPGLGATAQSVESYLEEVKGSQYDLFIIIASEQFSSNHVQLAKAIQRMGKKFYVVWTKVDRDFNTSALSESQLRQNVQKNILENLQKEWVKGPPIFLVCNFDPFSYEFTDLRNVLQNDIFNIRYNPSLETLYCICDKSIEARAFYMKDRELTQYLQGALPTGDAEDLQGCLETYQNLFGVDDASLQQVAQSVRFGEDVMKYRADMKSQNFRIACQRDLGLRLLMCVAVKKFLGFLGCWFWYGLFNWVISGFQHLRRRRIIEVIAQDTKIILRKILEDYMSFL</sequence>
<evidence type="ECO:0000256" key="1">
    <source>
        <dbReference type="ARBA" id="ARBA00005429"/>
    </source>
</evidence>
<dbReference type="Proteomes" id="UP000694381">
    <property type="component" value="Unassembled WGS sequence"/>
</dbReference>
<name>A0A8C6RHS7_NANGA</name>
<dbReference type="SUPFAM" id="SSF52540">
    <property type="entry name" value="P-loop containing nucleoside triphosphate hydrolases"/>
    <property type="match status" value="1"/>
</dbReference>
<evidence type="ECO:0000256" key="6">
    <source>
        <dbReference type="SAM" id="Phobius"/>
    </source>
</evidence>
<keyword evidence="6" id="KW-1133">Transmembrane helix</keyword>
<reference evidence="8" key="2">
    <citation type="submission" date="2025-09" db="UniProtKB">
        <authorList>
            <consortium name="Ensembl"/>
        </authorList>
    </citation>
    <scope>IDENTIFICATION</scope>
</reference>
<evidence type="ECO:0000256" key="2">
    <source>
        <dbReference type="ARBA" id="ARBA00022741"/>
    </source>
</evidence>
<evidence type="ECO:0000313" key="8">
    <source>
        <dbReference type="Ensembl" id="ENSNGAP00000017353.1"/>
    </source>
</evidence>
<dbReference type="GO" id="GO:0035458">
    <property type="term" value="P:cellular response to interferon-beta"/>
    <property type="evidence" value="ECO:0007669"/>
    <property type="project" value="TreeGrafter"/>
</dbReference>
<dbReference type="InterPro" id="IPR007743">
    <property type="entry name" value="Immunity-related_GTPase-like"/>
</dbReference>
<protein>
    <submittedName>
        <fullName evidence="8">Immunity-related GTPase family M protein 1-like</fullName>
    </submittedName>
</protein>
<evidence type="ECO:0000259" key="7">
    <source>
        <dbReference type="PROSITE" id="PS51716"/>
    </source>
</evidence>
<evidence type="ECO:0000256" key="4">
    <source>
        <dbReference type="ARBA" id="ARBA00023134"/>
    </source>
</evidence>
<dbReference type="InterPro" id="IPR027417">
    <property type="entry name" value="P-loop_NTPase"/>
</dbReference>
<feature type="transmembrane region" description="Helical" evidence="6">
    <location>
        <begin position="357"/>
        <end position="374"/>
    </location>
</feature>
<proteinExistence type="inferred from homology"/>
<accession>A0A8C6RHS7</accession>
<dbReference type="GO" id="GO:0000045">
    <property type="term" value="P:autophagosome assembly"/>
    <property type="evidence" value="ECO:0007669"/>
    <property type="project" value="TreeGrafter"/>
</dbReference>
<dbReference type="Ensembl" id="ENSNGAT00000022983.1">
    <property type="protein sequence ID" value="ENSNGAP00000017353.1"/>
    <property type="gene ID" value="ENSNGAG00000017823.1"/>
</dbReference>
<keyword evidence="4" id="KW-0342">GTP-binding</keyword>
<dbReference type="PANTHER" id="PTHR32341:SF6">
    <property type="entry name" value="IMMUNITY-RELATED GTPASE FAMILY M PROTEIN 2-RELATED"/>
    <property type="match status" value="1"/>
</dbReference>
<evidence type="ECO:0000256" key="5">
    <source>
        <dbReference type="SAM" id="MobiDB-lite"/>
    </source>
</evidence>
<dbReference type="GO" id="GO:0003924">
    <property type="term" value="F:GTPase activity"/>
    <property type="evidence" value="ECO:0007669"/>
    <property type="project" value="TreeGrafter"/>
</dbReference>
<dbReference type="InterPro" id="IPR030385">
    <property type="entry name" value="G_IRG_dom"/>
</dbReference>
<dbReference type="GO" id="GO:0045087">
    <property type="term" value="P:innate immune response"/>
    <property type="evidence" value="ECO:0007669"/>
    <property type="project" value="TreeGrafter"/>
</dbReference>
<dbReference type="OMA" id="NFRIACQ"/>
<feature type="region of interest" description="Disordered" evidence="5">
    <location>
        <begin position="1"/>
        <end position="21"/>
    </location>
</feature>
<keyword evidence="6" id="KW-0812">Transmembrane</keyword>
<dbReference type="GO" id="GO:0005525">
    <property type="term" value="F:GTP binding"/>
    <property type="evidence" value="ECO:0007669"/>
    <property type="project" value="UniProtKB-KW"/>
</dbReference>
<dbReference type="InterPro" id="IPR051515">
    <property type="entry name" value="IRG"/>
</dbReference>
<keyword evidence="3" id="KW-0378">Hydrolase</keyword>
<dbReference type="PANTHER" id="PTHR32341">
    <property type="entry name" value="INTERFERON-INDUCIBLE GTPASE"/>
    <property type="match status" value="1"/>
</dbReference>
<dbReference type="FunFam" id="3.40.50.300:FF:000541">
    <property type="entry name" value="Immunity related GTPase M"/>
    <property type="match status" value="1"/>
</dbReference>
<dbReference type="GO" id="GO:0005789">
    <property type="term" value="C:endoplasmic reticulum membrane"/>
    <property type="evidence" value="ECO:0007669"/>
    <property type="project" value="TreeGrafter"/>
</dbReference>
<evidence type="ECO:0000256" key="3">
    <source>
        <dbReference type="ARBA" id="ARBA00022801"/>
    </source>
</evidence>
<gene>
    <name evidence="8" type="primary">LOC103741522</name>
</gene>
<dbReference type="Gene3D" id="3.40.50.300">
    <property type="entry name" value="P-loop containing nucleotide triphosphate hydrolases"/>
    <property type="match status" value="1"/>
</dbReference>
<dbReference type="AlphaFoldDB" id="A0A8C6RHS7"/>
<dbReference type="PROSITE" id="PS51716">
    <property type="entry name" value="G_IRG"/>
    <property type="match status" value="1"/>
</dbReference>
<keyword evidence="2" id="KW-0547">Nucleotide-binding</keyword>
<dbReference type="Pfam" id="PF05049">
    <property type="entry name" value="IIGP"/>
    <property type="match status" value="1"/>
</dbReference>